<dbReference type="PROSITE" id="PS50158">
    <property type="entry name" value="ZF_CCHC"/>
    <property type="match status" value="1"/>
</dbReference>
<feature type="region of interest" description="Disordered" evidence="2">
    <location>
        <begin position="162"/>
        <end position="212"/>
    </location>
</feature>
<evidence type="ECO:0000256" key="1">
    <source>
        <dbReference type="PROSITE-ProRule" id="PRU00047"/>
    </source>
</evidence>
<name>A0A6P4CRY6_ARADU</name>
<proteinExistence type="predicted"/>
<protein>
    <submittedName>
        <fullName evidence="5">Uncharacterized protein LOC107478264</fullName>
    </submittedName>
</protein>
<dbReference type="Pfam" id="PF14111">
    <property type="entry name" value="DUF4283"/>
    <property type="match status" value="1"/>
</dbReference>
<evidence type="ECO:0000256" key="2">
    <source>
        <dbReference type="SAM" id="MobiDB-lite"/>
    </source>
</evidence>
<keyword evidence="1" id="KW-0863">Zinc-finger</keyword>
<dbReference type="PANTHER" id="PTHR31286">
    <property type="entry name" value="GLYCINE-RICH CELL WALL STRUCTURAL PROTEIN 1.8-LIKE"/>
    <property type="match status" value="1"/>
</dbReference>
<dbReference type="InterPro" id="IPR025558">
    <property type="entry name" value="DUF4283"/>
</dbReference>
<evidence type="ECO:0000259" key="3">
    <source>
        <dbReference type="PROSITE" id="PS50158"/>
    </source>
</evidence>
<dbReference type="InterPro" id="IPR001878">
    <property type="entry name" value="Znf_CCHC"/>
</dbReference>
<accession>A0A6P4CRY6</accession>
<reference evidence="4" key="1">
    <citation type="journal article" date="2016" name="Nat. Genet.">
        <title>The genome sequences of Arachis duranensis and Arachis ipaensis, the diploid ancestors of cultivated peanut.</title>
        <authorList>
            <person name="Bertioli D.J."/>
            <person name="Cannon S.B."/>
            <person name="Froenicke L."/>
            <person name="Huang G."/>
            <person name="Farmer A.D."/>
            <person name="Cannon E.K."/>
            <person name="Liu X."/>
            <person name="Gao D."/>
            <person name="Clevenger J."/>
            <person name="Dash S."/>
            <person name="Ren L."/>
            <person name="Moretzsohn M.C."/>
            <person name="Shirasawa K."/>
            <person name="Huang W."/>
            <person name="Vidigal B."/>
            <person name="Abernathy B."/>
            <person name="Chu Y."/>
            <person name="Niederhuth C.E."/>
            <person name="Umale P."/>
            <person name="Araujo A.C."/>
            <person name="Kozik A."/>
            <person name="Kim K.D."/>
            <person name="Burow M.D."/>
            <person name="Varshney R.K."/>
            <person name="Wang X."/>
            <person name="Zhang X."/>
            <person name="Barkley N."/>
            <person name="Guimaraes P.M."/>
            <person name="Isobe S."/>
            <person name="Guo B."/>
            <person name="Liao B."/>
            <person name="Stalker H.T."/>
            <person name="Schmitz R.J."/>
            <person name="Scheffler B.E."/>
            <person name="Leal-Bertioli S.C."/>
            <person name="Xun X."/>
            <person name="Jackson S.A."/>
            <person name="Michelmore R."/>
            <person name="Ozias-Akins P."/>
        </authorList>
    </citation>
    <scope>NUCLEOTIDE SEQUENCE [LARGE SCALE GENOMIC DNA]</scope>
    <source>
        <strain evidence="4">cv. V14167</strain>
    </source>
</reference>
<reference evidence="5" key="2">
    <citation type="submission" date="2025-08" db="UniProtKB">
        <authorList>
            <consortium name="RefSeq"/>
        </authorList>
    </citation>
    <scope>IDENTIFICATION</scope>
    <source>
        <tissue evidence="5">Whole plant</tissue>
    </source>
</reference>
<evidence type="ECO:0000313" key="5">
    <source>
        <dbReference type="RefSeq" id="XP_015953884.2"/>
    </source>
</evidence>
<dbReference type="RefSeq" id="XP_015953884.2">
    <property type="nucleotide sequence ID" value="XM_016098398.2"/>
</dbReference>
<dbReference type="InterPro" id="IPR040256">
    <property type="entry name" value="At4g02000-like"/>
</dbReference>
<dbReference type="GO" id="GO:0008270">
    <property type="term" value="F:zinc ion binding"/>
    <property type="evidence" value="ECO:0007669"/>
    <property type="project" value="UniProtKB-KW"/>
</dbReference>
<keyword evidence="1" id="KW-0862">Zinc</keyword>
<organism evidence="4 5">
    <name type="scientific">Arachis duranensis</name>
    <name type="common">Wild peanut</name>
    <dbReference type="NCBI Taxonomy" id="130453"/>
    <lineage>
        <taxon>Eukaryota</taxon>
        <taxon>Viridiplantae</taxon>
        <taxon>Streptophyta</taxon>
        <taxon>Embryophyta</taxon>
        <taxon>Tracheophyta</taxon>
        <taxon>Spermatophyta</taxon>
        <taxon>Magnoliopsida</taxon>
        <taxon>eudicotyledons</taxon>
        <taxon>Gunneridae</taxon>
        <taxon>Pentapetalae</taxon>
        <taxon>rosids</taxon>
        <taxon>fabids</taxon>
        <taxon>Fabales</taxon>
        <taxon>Fabaceae</taxon>
        <taxon>Papilionoideae</taxon>
        <taxon>50 kb inversion clade</taxon>
        <taxon>dalbergioids sensu lato</taxon>
        <taxon>Dalbergieae</taxon>
        <taxon>Pterocarpus clade</taxon>
        <taxon>Arachis</taxon>
    </lineage>
</organism>
<feature type="domain" description="CCHC-type" evidence="3">
    <location>
        <begin position="142"/>
        <end position="155"/>
    </location>
</feature>
<dbReference type="GeneID" id="107478264"/>
<sequence>MWVKNGGLDLIDLVNEYFVARLYNEDDYWHVMEGGPWLLFNHYLTIQRWTSDFHLFGAEINKVDAWVQLPDLPIEYYEKRFLGKVGDQIGKTLKVALNTANQARGKFARLCVELDLSKLLDAKYLVNGVTYHIEYEGLHMICFSCGMFGHISDGCMSKTMEREERGVQVQKQPEAVEEEGSQQQQLGHGESIPRDKEAKKDKKTIGRKRGKWYEKQGDKAKDIVEAVGGNSRYEVLTEHSNVNDENMNSQATLLRNTPQEMTKEFLNENQMRRAKVQANCNHMEQNCLKIAST</sequence>
<dbReference type="Proteomes" id="UP000515211">
    <property type="component" value="Chromosome 3"/>
</dbReference>
<feature type="compositionally biased region" description="Basic and acidic residues" evidence="2">
    <location>
        <begin position="191"/>
        <end position="204"/>
    </location>
</feature>
<dbReference type="PANTHER" id="PTHR31286:SF99">
    <property type="entry name" value="DUF4283 DOMAIN-CONTAINING PROTEIN"/>
    <property type="match status" value="1"/>
</dbReference>
<evidence type="ECO:0000313" key="4">
    <source>
        <dbReference type="Proteomes" id="UP000515211"/>
    </source>
</evidence>
<dbReference type="GO" id="GO:0003676">
    <property type="term" value="F:nucleic acid binding"/>
    <property type="evidence" value="ECO:0007669"/>
    <property type="project" value="InterPro"/>
</dbReference>
<gene>
    <name evidence="5" type="primary">LOC107478264</name>
</gene>
<dbReference type="AlphaFoldDB" id="A0A6P4CRY6"/>
<dbReference type="KEGG" id="adu:107478264"/>
<keyword evidence="4" id="KW-1185">Reference proteome</keyword>
<keyword evidence="1" id="KW-0479">Metal-binding</keyword>